<gene>
    <name evidence="3" type="ORF">FQ775_19820</name>
</gene>
<feature type="transmembrane region" description="Helical" evidence="2">
    <location>
        <begin position="430"/>
        <end position="453"/>
    </location>
</feature>
<feature type="transmembrane region" description="Helical" evidence="2">
    <location>
        <begin position="382"/>
        <end position="398"/>
    </location>
</feature>
<evidence type="ECO:0000313" key="3">
    <source>
        <dbReference type="EMBL" id="QDZ02434.1"/>
    </source>
</evidence>
<proteinExistence type="predicted"/>
<dbReference type="Gene3D" id="3.40.50.150">
    <property type="entry name" value="Vaccinia Virus protein VP39"/>
    <property type="match status" value="1"/>
</dbReference>
<keyword evidence="2" id="KW-0472">Membrane</keyword>
<accession>A0A5B8L3F6</accession>
<evidence type="ECO:0000313" key="4">
    <source>
        <dbReference type="Proteomes" id="UP000321389"/>
    </source>
</evidence>
<dbReference type="SUPFAM" id="SSF53335">
    <property type="entry name" value="S-adenosyl-L-methionine-dependent methyltransferases"/>
    <property type="match status" value="1"/>
</dbReference>
<sequence>MTTIDRVATERSSPAVRLALPVFALTLSLSAFLLFSVQPFFAKMVLPRLGGSPGVWSVAMVFFQGVLLLGYGYAHLLTSRLGLRAAALLHAVVLAAAFLFLPIAIPAGWETPPETGQSLWLLGLFGVSVGLPFFAVSANAPLLQAWFARTGHPHAADPYFLYGASNLGSFASLILFIIFFEPLFTLSLQSAMWAAGFALLAAMIVGAAMLVISVEAPVENGPENQTGGEMSGSIGETARWILFAFIPSGLLVAVTAHISVDVAAAPFLWVAPLALFLLTFVLAFARRPIFTIRRLGSVLPFAATAALIAIYAHSMVPIWIALCIHLAFFFIAALFCHSLLVARRPPAARLTAFYLWMSFGGVLGGIFASLIAPIAFEWVAEYVLLILLVMVIGPRIAARPAGEIATFVATGAVLGAMILTGAQFEALERFFSGGALAAVLIGFAFAALVIGIFQPAARLIMLIPVIPLAFLQSHASGELFQERSFFGVVRVSDTADGRFRLMRHGTTIHGAMALSNSGDRPEPLTYYHSSGGIAAAIHAMQRRRGGAMDQVGAIGLGTGSAFCHRAPGETWTGFEIDRSVVDAAVDKGLFSFMPSCAPDAPMIVGDARITLAGEPDHRYDLLLVDAFSSDSIPVHLMTREAIALYLSKVVADGVVVMHISNRHLELGSVLAAIARDEGLAIRTGHFTPDAADAERHVAKSRVAVIAREAAHFGPMLDDPRWTVPEAGTTRAWTDDYSNIISAMMRKK</sequence>
<keyword evidence="2" id="KW-1133">Transmembrane helix</keyword>
<feature type="transmembrane region" description="Helical" evidence="2">
    <location>
        <begin position="192"/>
        <end position="212"/>
    </location>
</feature>
<reference evidence="3" key="1">
    <citation type="submission" date="2020-04" db="EMBL/GenBank/DDBJ databases">
        <title>Nitratireductor sp. nov. isolated from mangrove soil.</title>
        <authorList>
            <person name="Ye Y."/>
        </authorList>
    </citation>
    <scope>NUCLEOTIDE SEQUENCE</scope>
    <source>
        <strain evidence="3">SY7</strain>
    </source>
</reference>
<dbReference type="Proteomes" id="UP000321389">
    <property type="component" value="Chromosome"/>
</dbReference>
<keyword evidence="2" id="KW-0812">Transmembrane</keyword>
<evidence type="ECO:0000256" key="1">
    <source>
        <dbReference type="ARBA" id="ARBA00023115"/>
    </source>
</evidence>
<dbReference type="InterPro" id="IPR029063">
    <property type="entry name" value="SAM-dependent_MTases_sf"/>
</dbReference>
<organism evidence="3 4">
    <name type="scientific">Nitratireductor mangrovi</name>
    <dbReference type="NCBI Taxonomy" id="2599600"/>
    <lineage>
        <taxon>Bacteria</taxon>
        <taxon>Pseudomonadati</taxon>
        <taxon>Pseudomonadota</taxon>
        <taxon>Alphaproteobacteria</taxon>
        <taxon>Hyphomicrobiales</taxon>
        <taxon>Phyllobacteriaceae</taxon>
        <taxon>Nitratireductor</taxon>
    </lineage>
</organism>
<dbReference type="OrthoDB" id="9761985at2"/>
<feature type="transmembrane region" description="Helical" evidence="2">
    <location>
        <begin position="266"/>
        <end position="285"/>
    </location>
</feature>
<evidence type="ECO:0000256" key="2">
    <source>
        <dbReference type="SAM" id="Phobius"/>
    </source>
</evidence>
<feature type="transmembrane region" description="Helical" evidence="2">
    <location>
        <begin position="240"/>
        <end position="260"/>
    </location>
</feature>
<feature type="transmembrane region" description="Helical" evidence="2">
    <location>
        <begin position="86"/>
        <end position="107"/>
    </location>
</feature>
<feature type="transmembrane region" description="Helical" evidence="2">
    <location>
        <begin position="318"/>
        <end position="341"/>
    </location>
</feature>
<feature type="transmembrane region" description="Helical" evidence="2">
    <location>
        <begin position="405"/>
        <end position="424"/>
    </location>
</feature>
<feature type="transmembrane region" description="Helical" evidence="2">
    <location>
        <begin position="159"/>
        <end position="180"/>
    </location>
</feature>
<feature type="transmembrane region" description="Helical" evidence="2">
    <location>
        <begin position="353"/>
        <end position="376"/>
    </location>
</feature>
<feature type="transmembrane region" description="Helical" evidence="2">
    <location>
        <begin position="54"/>
        <end position="74"/>
    </location>
</feature>
<dbReference type="PANTHER" id="PTHR43317">
    <property type="entry name" value="THERMOSPERMINE SYNTHASE ACAULIS5"/>
    <property type="match status" value="1"/>
</dbReference>
<keyword evidence="4" id="KW-1185">Reference proteome</keyword>
<dbReference type="PANTHER" id="PTHR43317:SF1">
    <property type="entry name" value="THERMOSPERMINE SYNTHASE ACAULIS5"/>
    <property type="match status" value="1"/>
</dbReference>
<dbReference type="EMBL" id="CP042301">
    <property type="protein sequence ID" value="QDZ02434.1"/>
    <property type="molecule type" value="Genomic_DNA"/>
</dbReference>
<dbReference type="KEGG" id="niy:FQ775_19820"/>
<dbReference type="AlphaFoldDB" id="A0A5B8L3F6"/>
<feature type="transmembrane region" description="Helical" evidence="2">
    <location>
        <begin position="292"/>
        <end position="312"/>
    </location>
</feature>
<dbReference type="NCBIfam" id="NF037959">
    <property type="entry name" value="MFS_SpdSyn"/>
    <property type="match status" value="1"/>
</dbReference>
<feature type="transmembrane region" description="Helical" evidence="2">
    <location>
        <begin position="119"/>
        <end position="147"/>
    </location>
</feature>
<feature type="transmembrane region" description="Helical" evidence="2">
    <location>
        <begin position="20"/>
        <end position="42"/>
    </location>
</feature>
<protein>
    <submittedName>
        <fullName evidence="3">MFS transporter</fullName>
    </submittedName>
</protein>
<keyword evidence="1" id="KW-0620">Polyamine biosynthesis</keyword>
<name>A0A5B8L3F6_9HYPH</name>
<dbReference type="GO" id="GO:0006596">
    <property type="term" value="P:polyamine biosynthetic process"/>
    <property type="evidence" value="ECO:0007669"/>
    <property type="project" value="UniProtKB-KW"/>
</dbReference>
<dbReference type="RefSeq" id="WP_146301071.1">
    <property type="nucleotide sequence ID" value="NZ_CP042301.2"/>
</dbReference>